<dbReference type="InterPro" id="IPR000595">
    <property type="entry name" value="cNMP-bd_dom"/>
</dbReference>
<dbReference type="GO" id="GO:0005829">
    <property type="term" value="C:cytosol"/>
    <property type="evidence" value="ECO:0007669"/>
    <property type="project" value="TreeGrafter"/>
</dbReference>
<dbReference type="Gene3D" id="2.60.120.10">
    <property type="entry name" value="Jelly Rolls"/>
    <property type="match status" value="1"/>
</dbReference>
<dbReference type="PROSITE" id="PS50042">
    <property type="entry name" value="CNMP_BINDING_3"/>
    <property type="match status" value="1"/>
</dbReference>
<dbReference type="PANTHER" id="PTHR24567">
    <property type="entry name" value="CRP FAMILY TRANSCRIPTIONAL REGULATORY PROTEIN"/>
    <property type="match status" value="1"/>
</dbReference>
<dbReference type="PROSITE" id="PS00889">
    <property type="entry name" value="CNMP_BINDING_2"/>
    <property type="match status" value="1"/>
</dbReference>
<feature type="domain" description="Cyclic nucleotide-binding" evidence="1">
    <location>
        <begin position="18"/>
        <end position="120"/>
    </location>
</feature>
<dbReference type="EMBL" id="UOGC01000156">
    <property type="protein sequence ID" value="VAX23858.1"/>
    <property type="molecule type" value="Genomic_DNA"/>
</dbReference>
<dbReference type="GO" id="GO:0003700">
    <property type="term" value="F:DNA-binding transcription factor activity"/>
    <property type="evidence" value="ECO:0007669"/>
    <property type="project" value="TreeGrafter"/>
</dbReference>
<sequence>MKSYNPEIWTALFRGVSFFDILSDDDIVELLEAGGIVRYDFHEYIIKEGDEDNAFFVVLKGRVKLLKEGEDKKKKDLWYLEKGECFGEIGLLLKTSRSASILAGKECYIFEMSNKAIGTLPEATKSKLYKKISISLAEKLKSTTEYIVNPTLF</sequence>
<proteinExistence type="predicted"/>
<protein>
    <recommendedName>
        <fullName evidence="1">Cyclic nucleotide-binding domain-containing protein</fullName>
    </recommendedName>
</protein>
<evidence type="ECO:0000313" key="2">
    <source>
        <dbReference type="EMBL" id="VAX23858.1"/>
    </source>
</evidence>
<accession>A0A3B1CIP2</accession>
<reference evidence="2" key="1">
    <citation type="submission" date="2018-06" db="EMBL/GenBank/DDBJ databases">
        <authorList>
            <person name="Zhirakovskaya E."/>
        </authorList>
    </citation>
    <scope>NUCLEOTIDE SEQUENCE</scope>
</reference>
<gene>
    <name evidence="2" type="ORF">MNBD_NITROSPINAE01-24</name>
</gene>
<dbReference type="CDD" id="cd00038">
    <property type="entry name" value="CAP_ED"/>
    <property type="match status" value="1"/>
</dbReference>
<name>A0A3B1CIP2_9ZZZZ</name>
<dbReference type="Pfam" id="PF00027">
    <property type="entry name" value="cNMP_binding"/>
    <property type="match status" value="1"/>
</dbReference>
<dbReference type="AlphaFoldDB" id="A0A3B1CIP2"/>
<dbReference type="InterPro" id="IPR014710">
    <property type="entry name" value="RmlC-like_jellyroll"/>
</dbReference>
<dbReference type="SUPFAM" id="SSF51206">
    <property type="entry name" value="cAMP-binding domain-like"/>
    <property type="match status" value="1"/>
</dbReference>
<dbReference type="InterPro" id="IPR018488">
    <property type="entry name" value="cNMP-bd_CS"/>
</dbReference>
<dbReference type="SMART" id="SM00100">
    <property type="entry name" value="cNMP"/>
    <property type="match status" value="1"/>
</dbReference>
<dbReference type="PANTHER" id="PTHR24567:SF68">
    <property type="entry name" value="DNA-BINDING TRANSCRIPTIONAL DUAL REGULATOR CRP"/>
    <property type="match status" value="1"/>
</dbReference>
<organism evidence="2">
    <name type="scientific">hydrothermal vent metagenome</name>
    <dbReference type="NCBI Taxonomy" id="652676"/>
    <lineage>
        <taxon>unclassified sequences</taxon>
        <taxon>metagenomes</taxon>
        <taxon>ecological metagenomes</taxon>
    </lineage>
</organism>
<evidence type="ECO:0000259" key="1">
    <source>
        <dbReference type="PROSITE" id="PS50042"/>
    </source>
</evidence>
<dbReference type="InterPro" id="IPR050397">
    <property type="entry name" value="Env_Response_Regulators"/>
</dbReference>
<dbReference type="InterPro" id="IPR018490">
    <property type="entry name" value="cNMP-bd_dom_sf"/>
</dbReference>